<dbReference type="GO" id="GO:0006429">
    <property type="term" value="P:leucyl-tRNA aminoacylation"/>
    <property type="evidence" value="ECO:0007669"/>
    <property type="project" value="UniProtKB-UniRule"/>
</dbReference>
<keyword evidence="2 9" id="KW-0963">Cytoplasm</keyword>
<dbReference type="SUPFAM" id="SSF47323">
    <property type="entry name" value="Anticodon-binding domain of a subclass of class I aminoacyl-tRNA synthetases"/>
    <property type="match status" value="1"/>
</dbReference>
<comment type="catalytic activity">
    <reaction evidence="8 9">
        <text>tRNA(Leu) + L-leucine + ATP = L-leucyl-tRNA(Leu) + AMP + diphosphate</text>
        <dbReference type="Rhea" id="RHEA:11688"/>
        <dbReference type="Rhea" id="RHEA-COMP:9613"/>
        <dbReference type="Rhea" id="RHEA-COMP:9622"/>
        <dbReference type="ChEBI" id="CHEBI:30616"/>
        <dbReference type="ChEBI" id="CHEBI:33019"/>
        <dbReference type="ChEBI" id="CHEBI:57427"/>
        <dbReference type="ChEBI" id="CHEBI:78442"/>
        <dbReference type="ChEBI" id="CHEBI:78494"/>
        <dbReference type="ChEBI" id="CHEBI:456215"/>
        <dbReference type="EC" id="6.1.1.4"/>
    </reaction>
</comment>
<keyword evidence="3 9" id="KW-0436">Ligase</keyword>
<dbReference type="PANTHER" id="PTHR43740:SF2">
    <property type="entry name" value="LEUCINE--TRNA LIGASE, MITOCHONDRIAL"/>
    <property type="match status" value="1"/>
</dbReference>
<dbReference type="OrthoDB" id="9810365at2"/>
<organism evidence="15 16">
    <name type="scientific">Wigglesworthia glossinidia endosymbiont of Glossina morsitans morsitans</name>
    <name type="common">Yale colony</name>
    <dbReference type="NCBI Taxonomy" id="1142511"/>
    <lineage>
        <taxon>Bacteria</taxon>
        <taxon>Pseudomonadati</taxon>
        <taxon>Pseudomonadota</taxon>
        <taxon>Gammaproteobacteria</taxon>
        <taxon>Enterobacterales</taxon>
        <taxon>Erwiniaceae</taxon>
        <taxon>Wigglesworthia</taxon>
    </lineage>
</organism>
<dbReference type="InterPro" id="IPR015413">
    <property type="entry name" value="Methionyl/Leucyl_tRNA_Synth"/>
</dbReference>
<dbReference type="FunFam" id="2.20.28.290:FF:000001">
    <property type="entry name" value="Leucine--tRNA ligase"/>
    <property type="match status" value="1"/>
</dbReference>
<dbReference type="Proteomes" id="UP000009061">
    <property type="component" value="Chromosome"/>
</dbReference>
<comment type="similarity">
    <text evidence="1 9 10">Belongs to the class-I aminoacyl-tRNA synthetase family.</text>
</comment>
<evidence type="ECO:0000256" key="9">
    <source>
        <dbReference type="HAMAP-Rule" id="MF_00049"/>
    </source>
</evidence>
<dbReference type="Gene3D" id="3.40.50.620">
    <property type="entry name" value="HUPs"/>
    <property type="match status" value="2"/>
</dbReference>
<dbReference type="InterPro" id="IPR002300">
    <property type="entry name" value="aa-tRNA-synth_Ia"/>
</dbReference>
<dbReference type="Pfam" id="PF13603">
    <property type="entry name" value="tRNA-synt_1_2"/>
    <property type="match status" value="1"/>
</dbReference>
<dbReference type="FunFam" id="1.10.730.10:FF:000002">
    <property type="entry name" value="Leucine--tRNA ligase"/>
    <property type="match status" value="1"/>
</dbReference>
<dbReference type="InterPro" id="IPR014729">
    <property type="entry name" value="Rossmann-like_a/b/a_fold"/>
</dbReference>
<evidence type="ECO:0000256" key="6">
    <source>
        <dbReference type="ARBA" id="ARBA00022917"/>
    </source>
</evidence>
<dbReference type="InterPro" id="IPR001412">
    <property type="entry name" value="aa-tRNA-synth_I_CS"/>
</dbReference>
<feature type="domain" description="Methionyl/Valyl/Leucyl/Isoleucyl-tRNA synthetase anticodon-binding" evidence="12">
    <location>
        <begin position="705"/>
        <end position="822"/>
    </location>
</feature>
<dbReference type="HAMAP" id="MF_00049_B">
    <property type="entry name" value="Leu_tRNA_synth_B"/>
    <property type="match status" value="1"/>
</dbReference>
<dbReference type="InterPro" id="IPR002302">
    <property type="entry name" value="Leu-tRNA-ligase"/>
</dbReference>
<dbReference type="SUPFAM" id="SSF50677">
    <property type="entry name" value="ValRS/IleRS/LeuRS editing domain"/>
    <property type="match status" value="1"/>
</dbReference>
<dbReference type="AlphaFoldDB" id="H6Q5E6"/>
<evidence type="ECO:0000259" key="13">
    <source>
        <dbReference type="Pfam" id="PF09334"/>
    </source>
</evidence>
<feature type="short sequence motif" description="'HIGH' region" evidence="9">
    <location>
        <begin position="42"/>
        <end position="52"/>
    </location>
</feature>
<dbReference type="Pfam" id="PF09334">
    <property type="entry name" value="tRNA-synt_1g"/>
    <property type="match status" value="1"/>
</dbReference>
<dbReference type="InterPro" id="IPR013155">
    <property type="entry name" value="M/V/L/I-tRNA-synth_anticd-bd"/>
</dbReference>
<dbReference type="STRING" id="1142511.WIGMOR_0615"/>
<dbReference type="PRINTS" id="PR00985">
    <property type="entry name" value="TRNASYNTHLEU"/>
</dbReference>
<comment type="subcellular location">
    <subcellularLocation>
        <location evidence="9">Cytoplasm</location>
    </subcellularLocation>
</comment>
<dbReference type="Gene3D" id="1.10.730.10">
    <property type="entry name" value="Isoleucyl-tRNA Synthetase, Domain 1"/>
    <property type="match status" value="1"/>
</dbReference>
<keyword evidence="7 9" id="KW-0030">Aminoacyl-tRNA synthetase</keyword>
<feature type="domain" description="Aminoacyl-tRNA synthetase class Ia" evidence="11">
    <location>
        <begin position="418"/>
        <end position="572"/>
    </location>
</feature>
<dbReference type="Pfam" id="PF08264">
    <property type="entry name" value="Anticodon_1"/>
    <property type="match status" value="1"/>
</dbReference>
<dbReference type="SUPFAM" id="SSF52374">
    <property type="entry name" value="Nucleotidylyl transferase"/>
    <property type="match status" value="1"/>
</dbReference>
<evidence type="ECO:0000313" key="16">
    <source>
        <dbReference type="Proteomes" id="UP000009061"/>
    </source>
</evidence>
<keyword evidence="16" id="KW-1185">Reference proteome</keyword>
<dbReference type="Pfam" id="PF00133">
    <property type="entry name" value="tRNA-synt_1"/>
    <property type="match status" value="2"/>
</dbReference>
<dbReference type="EMBL" id="CP003315">
    <property type="protein sequence ID" value="AFA41429.1"/>
    <property type="molecule type" value="Genomic_DNA"/>
</dbReference>
<proteinExistence type="inferred from homology"/>
<keyword evidence="6 9" id="KW-0648">Protein biosynthesis</keyword>
<dbReference type="RefSeq" id="WP_014354367.1">
    <property type="nucleotide sequence ID" value="NC_016893.1"/>
</dbReference>
<dbReference type="InterPro" id="IPR009008">
    <property type="entry name" value="Val/Leu/Ile-tRNA-synth_edit"/>
</dbReference>
<feature type="domain" description="Leucyl-tRNA synthetase editing" evidence="14">
    <location>
        <begin position="221"/>
        <end position="403"/>
    </location>
</feature>
<dbReference type="PROSITE" id="PS00178">
    <property type="entry name" value="AA_TRNA_LIGASE_I"/>
    <property type="match status" value="1"/>
</dbReference>
<evidence type="ECO:0000313" key="15">
    <source>
        <dbReference type="EMBL" id="AFA41429.1"/>
    </source>
</evidence>
<dbReference type="CDD" id="cd07958">
    <property type="entry name" value="Anticodon_Ia_Leu_BEm"/>
    <property type="match status" value="1"/>
</dbReference>
<reference evidence="15 16" key="1">
    <citation type="journal article" date="2012" name="MBio">
        <title>Insight into the transmission biology and species-specific functional capabilities of tsetse (Diptera: glossinidae) obligate symbiont wigglesworthia.</title>
        <authorList>
            <person name="Rio R.V."/>
            <person name="Symula R.E."/>
            <person name="Wang J."/>
            <person name="Lohs C."/>
            <person name="Wu Y.N."/>
            <person name="Snyder A.K."/>
            <person name="Bjornson R.D."/>
            <person name="Oshima K."/>
            <person name="Biehl B.S."/>
            <person name="Perna N.T."/>
            <person name="Hattori M."/>
            <person name="Aksoy S."/>
        </authorList>
    </citation>
    <scope>NUCLEOTIDE SEQUENCE [LARGE SCALE GENOMIC DNA]</scope>
    <source>
        <strain evidence="15">WGM</strain>
    </source>
</reference>
<dbReference type="GO" id="GO:0002161">
    <property type="term" value="F:aminoacyl-tRNA deacylase activity"/>
    <property type="evidence" value="ECO:0007669"/>
    <property type="project" value="InterPro"/>
</dbReference>
<dbReference type="GO" id="GO:0005524">
    <property type="term" value="F:ATP binding"/>
    <property type="evidence" value="ECO:0007669"/>
    <property type="project" value="UniProtKB-UniRule"/>
</dbReference>
<dbReference type="InterPro" id="IPR025709">
    <property type="entry name" value="Leu_tRNA-synth_edit"/>
</dbReference>
<feature type="domain" description="Aminoacyl-tRNA synthetase class Ia" evidence="11">
    <location>
        <begin position="618"/>
        <end position="653"/>
    </location>
</feature>
<evidence type="ECO:0000256" key="2">
    <source>
        <dbReference type="ARBA" id="ARBA00022490"/>
    </source>
</evidence>
<dbReference type="KEGG" id="wgl:WIGMOR_0615"/>
<evidence type="ECO:0000256" key="10">
    <source>
        <dbReference type="RuleBase" id="RU363035"/>
    </source>
</evidence>
<name>H6Q5E6_WIGGL</name>
<evidence type="ECO:0000259" key="11">
    <source>
        <dbReference type="Pfam" id="PF00133"/>
    </source>
</evidence>
<keyword evidence="5 9" id="KW-0067">ATP-binding</keyword>
<dbReference type="NCBIfam" id="TIGR00396">
    <property type="entry name" value="leuS_bact"/>
    <property type="match status" value="1"/>
</dbReference>
<evidence type="ECO:0000256" key="1">
    <source>
        <dbReference type="ARBA" id="ARBA00005594"/>
    </source>
</evidence>
<feature type="short sequence motif" description="'KMSKS' region" evidence="9">
    <location>
        <begin position="619"/>
        <end position="623"/>
    </location>
</feature>
<feature type="binding site" evidence="9">
    <location>
        <position position="622"/>
    </location>
    <ligand>
        <name>ATP</name>
        <dbReference type="ChEBI" id="CHEBI:30616"/>
    </ligand>
</feature>
<dbReference type="GO" id="GO:0004823">
    <property type="term" value="F:leucine-tRNA ligase activity"/>
    <property type="evidence" value="ECO:0007669"/>
    <property type="project" value="UniProtKB-UniRule"/>
</dbReference>
<protein>
    <recommendedName>
        <fullName evidence="9">Leucine--tRNA ligase</fullName>
        <ecNumber evidence="9">6.1.1.4</ecNumber>
    </recommendedName>
    <alternativeName>
        <fullName evidence="9">Leucyl-tRNA synthetase</fullName>
        <shortName evidence="9">LeuRS</shortName>
    </alternativeName>
</protein>
<evidence type="ECO:0000256" key="3">
    <source>
        <dbReference type="ARBA" id="ARBA00022598"/>
    </source>
</evidence>
<dbReference type="Gene3D" id="2.20.28.290">
    <property type="match status" value="1"/>
</dbReference>
<dbReference type="eggNOG" id="COG0495">
    <property type="taxonomic scope" value="Bacteria"/>
</dbReference>
<accession>H6Q5E6</accession>
<dbReference type="EC" id="6.1.1.4" evidence="9"/>
<evidence type="ECO:0000256" key="5">
    <source>
        <dbReference type="ARBA" id="ARBA00022840"/>
    </source>
</evidence>
<dbReference type="GO" id="GO:0005829">
    <property type="term" value="C:cytosol"/>
    <property type="evidence" value="ECO:0007669"/>
    <property type="project" value="TreeGrafter"/>
</dbReference>
<sequence length="861" mass="101628">MQKDYNHKKIENFVQKYWEEKKTFEVTENSEKEKYYCLSMLPYPSGDLHMGHVRNYILGDAVARYQRMLGKNVLHPIGWDAFGLPAEHAAIKNNTSPEKWTLQCIQNMKQQLKSLGCSYDWNREIITCHPNYYRWDQWFFIQLYNKNIAYKKKSTVNWCSKDQTVLANEQVINNSCWRCNSRIKKKIIPQWFIKITNYADRLLNDIQTLENWPKKVKIMQKNWIGKSKGIEVELSIYNYSKKIKIYINNIATFMGGTFVIISSDHILLKSVKSSNYDLYTFIHKCQTEKNSETNIKQNHQKGIFTSLFAIHPISQKKLPIWICNFFFIPDSSNNAILSVPVYSKDQWDFAKKYNLPILHVLKDSKGNFINFKQKKLMQTSTLCNSGQFNGLKFCDGSKKISQFLISNHIGKNIIHYRLKDWCISRQRYWGAPIPIIKNNKNEIFTVSENELPVILPEKNTDQLVDSLKNYANWINIYYKKNRFTRETDTFDTFIQSSWYLYRYTCPHYIHGMLNTNAVNYWLPVDLYIGGVEHATMHLLYLRFYHKLFKDMNLVNSNEPIKKLLCQGMVLSDTFYYISSSGSQIWTTPVNNNFKRNENNQIVNAVDSLGHKLIHTGMHKMSKSKNNGVHPNNIIRKYGADTLRLFIVFAAPPEASLEWTEKGIQGAYRFIKKIWNMTFDYVEKNKNNKLKETSENNHESSNLILQTQKIIIKITENFENKYKFNTVVALIMKLTNYLRNAIKNNKCNRSITKKILMIIIRLLYPFTPHVCFILWRELKGSKDIDYAEWPKINSDVIKKKKKIIVQVNGKFKKVMIFKFKSNEKYIKEKIFKSIIIKNSLKNKKIKKIIYIKNKLINFVLNE</sequence>
<evidence type="ECO:0000259" key="12">
    <source>
        <dbReference type="Pfam" id="PF08264"/>
    </source>
</evidence>
<evidence type="ECO:0000256" key="7">
    <source>
        <dbReference type="ARBA" id="ARBA00023146"/>
    </source>
</evidence>
<evidence type="ECO:0000256" key="4">
    <source>
        <dbReference type="ARBA" id="ARBA00022741"/>
    </source>
</evidence>
<dbReference type="Gene3D" id="3.10.20.590">
    <property type="match status" value="1"/>
</dbReference>
<gene>
    <name evidence="9 15" type="primary">leuS</name>
    <name evidence="15" type="ORF">WIGMOR_0615</name>
</gene>
<feature type="domain" description="Methionyl/Leucyl tRNA synthetase" evidence="13">
    <location>
        <begin position="39"/>
        <end position="182"/>
    </location>
</feature>
<dbReference type="HOGENOM" id="CLU_004427_0_0_6"/>
<dbReference type="CDD" id="cd00812">
    <property type="entry name" value="LeuRS_core"/>
    <property type="match status" value="1"/>
</dbReference>
<dbReference type="PANTHER" id="PTHR43740">
    <property type="entry name" value="LEUCYL-TRNA SYNTHETASE"/>
    <property type="match status" value="1"/>
</dbReference>
<evidence type="ECO:0000259" key="14">
    <source>
        <dbReference type="Pfam" id="PF13603"/>
    </source>
</evidence>
<keyword evidence="4 9" id="KW-0547">Nucleotide-binding</keyword>
<evidence type="ECO:0000256" key="8">
    <source>
        <dbReference type="ARBA" id="ARBA00047469"/>
    </source>
</evidence>
<dbReference type="InterPro" id="IPR009080">
    <property type="entry name" value="tRNAsynth_Ia_anticodon-bd"/>
</dbReference>